<evidence type="ECO:0000256" key="7">
    <source>
        <dbReference type="ARBA" id="ARBA00022958"/>
    </source>
</evidence>
<evidence type="ECO:0000256" key="4">
    <source>
        <dbReference type="ARBA" id="ARBA00022692"/>
    </source>
</evidence>
<comment type="function">
    <text evidence="11">Part of the high-affinity ATP-driven potassium transport (or Kdp) system, which catalyzes the hydrolysis of ATP coupled with the electrogenic transport of potassium into the cytoplasm. This subunit acts as a catalytic chaperone that increases the ATP-binding affinity of the ATP-hydrolyzing subunit KdpB by the formation of a transient KdpB/KdpC/ATP ternary complex.</text>
</comment>
<dbReference type="HAMAP" id="MF_00276">
    <property type="entry name" value="KdpC"/>
    <property type="match status" value="1"/>
</dbReference>
<keyword evidence="1 11" id="KW-0813">Transport</keyword>
<name>A0ABV3DH10_9ACTN</name>
<evidence type="ECO:0000313" key="12">
    <source>
        <dbReference type="EMBL" id="MEU8135035.1"/>
    </source>
</evidence>
<evidence type="ECO:0000256" key="11">
    <source>
        <dbReference type="HAMAP-Rule" id="MF_00276"/>
    </source>
</evidence>
<keyword evidence="6 11" id="KW-0067">ATP-binding</keyword>
<dbReference type="InterPro" id="IPR003820">
    <property type="entry name" value="KdpC"/>
</dbReference>
<proteinExistence type="inferred from homology"/>
<keyword evidence="9 11" id="KW-0406">Ion transport</keyword>
<keyword evidence="2 11" id="KW-1003">Cell membrane</keyword>
<accession>A0ABV3DH10</accession>
<evidence type="ECO:0000256" key="2">
    <source>
        <dbReference type="ARBA" id="ARBA00022475"/>
    </source>
</evidence>
<dbReference type="Proteomes" id="UP001551482">
    <property type="component" value="Unassembled WGS sequence"/>
</dbReference>
<evidence type="ECO:0000256" key="3">
    <source>
        <dbReference type="ARBA" id="ARBA00022538"/>
    </source>
</evidence>
<organism evidence="12 13">
    <name type="scientific">Streptodolium elevatio</name>
    <dbReference type="NCBI Taxonomy" id="3157996"/>
    <lineage>
        <taxon>Bacteria</taxon>
        <taxon>Bacillati</taxon>
        <taxon>Actinomycetota</taxon>
        <taxon>Actinomycetes</taxon>
        <taxon>Kitasatosporales</taxon>
        <taxon>Streptomycetaceae</taxon>
        <taxon>Streptodolium</taxon>
    </lineage>
</organism>
<evidence type="ECO:0000256" key="1">
    <source>
        <dbReference type="ARBA" id="ARBA00022448"/>
    </source>
</evidence>
<comment type="similarity">
    <text evidence="11">Belongs to the KdpC family.</text>
</comment>
<evidence type="ECO:0000313" key="13">
    <source>
        <dbReference type="Proteomes" id="UP001551482"/>
    </source>
</evidence>
<keyword evidence="4 11" id="KW-0812">Transmembrane</keyword>
<keyword evidence="3 11" id="KW-0633">Potassium transport</keyword>
<dbReference type="PANTHER" id="PTHR30042">
    <property type="entry name" value="POTASSIUM-TRANSPORTING ATPASE C CHAIN"/>
    <property type="match status" value="1"/>
</dbReference>
<comment type="caution">
    <text evidence="12">The sequence shown here is derived from an EMBL/GenBank/DDBJ whole genome shotgun (WGS) entry which is preliminary data.</text>
</comment>
<comment type="subcellular location">
    <subcellularLocation>
        <location evidence="11">Cell membrane</location>
        <topology evidence="11">Single-pass membrane protein</topology>
    </subcellularLocation>
</comment>
<evidence type="ECO:0000256" key="9">
    <source>
        <dbReference type="ARBA" id="ARBA00023065"/>
    </source>
</evidence>
<comment type="subunit">
    <text evidence="11">The system is composed of three essential subunits: KdpA, KdpB and KdpC.</text>
</comment>
<keyword evidence="10 11" id="KW-0472">Membrane</keyword>
<evidence type="ECO:0000256" key="10">
    <source>
        <dbReference type="ARBA" id="ARBA00023136"/>
    </source>
</evidence>
<gene>
    <name evidence="11" type="primary">kdpC</name>
    <name evidence="12" type="ORF">AB0C36_16145</name>
</gene>
<evidence type="ECO:0000256" key="8">
    <source>
        <dbReference type="ARBA" id="ARBA00022989"/>
    </source>
</evidence>
<evidence type="ECO:0000256" key="6">
    <source>
        <dbReference type="ARBA" id="ARBA00022840"/>
    </source>
</evidence>
<reference evidence="12 13" key="1">
    <citation type="submission" date="2024-06" db="EMBL/GenBank/DDBJ databases">
        <title>The Natural Products Discovery Center: Release of the First 8490 Sequenced Strains for Exploring Actinobacteria Biosynthetic Diversity.</title>
        <authorList>
            <person name="Kalkreuter E."/>
            <person name="Kautsar S.A."/>
            <person name="Yang D."/>
            <person name="Bader C.D."/>
            <person name="Teijaro C.N."/>
            <person name="Fluegel L."/>
            <person name="Davis C.M."/>
            <person name="Simpson J.R."/>
            <person name="Lauterbach L."/>
            <person name="Steele A.D."/>
            <person name="Gui C."/>
            <person name="Meng S."/>
            <person name="Li G."/>
            <person name="Viehrig K."/>
            <person name="Ye F."/>
            <person name="Su P."/>
            <person name="Kiefer A.F."/>
            <person name="Nichols A."/>
            <person name="Cepeda A.J."/>
            <person name="Yan W."/>
            <person name="Fan B."/>
            <person name="Jiang Y."/>
            <person name="Adhikari A."/>
            <person name="Zheng C.-J."/>
            <person name="Schuster L."/>
            <person name="Cowan T.M."/>
            <person name="Smanski M.J."/>
            <person name="Chevrette M.G."/>
            <person name="De Carvalho L.P.S."/>
            <person name="Shen B."/>
        </authorList>
    </citation>
    <scope>NUCLEOTIDE SEQUENCE [LARGE SCALE GENOMIC DNA]</scope>
    <source>
        <strain evidence="12 13">NPDC048946</strain>
    </source>
</reference>
<keyword evidence="7 11" id="KW-0630">Potassium</keyword>
<protein>
    <recommendedName>
        <fullName evidence="11">Potassium-transporting ATPase KdpC subunit</fullName>
    </recommendedName>
    <alternativeName>
        <fullName evidence="11">ATP phosphohydrolase [potassium-transporting] C chain</fullName>
    </alternativeName>
    <alternativeName>
        <fullName evidence="11">Potassium-binding and translocating subunit C</fullName>
    </alternativeName>
    <alternativeName>
        <fullName evidence="11">Potassium-translocating ATPase C chain</fullName>
    </alternativeName>
</protein>
<keyword evidence="8 11" id="KW-1133">Transmembrane helix</keyword>
<dbReference type="Pfam" id="PF02669">
    <property type="entry name" value="KdpC"/>
    <property type="match status" value="2"/>
</dbReference>
<evidence type="ECO:0000256" key="5">
    <source>
        <dbReference type="ARBA" id="ARBA00022741"/>
    </source>
</evidence>
<dbReference type="PANTHER" id="PTHR30042:SF2">
    <property type="entry name" value="POTASSIUM-TRANSPORTING ATPASE KDPC SUBUNIT"/>
    <property type="match status" value="1"/>
</dbReference>
<keyword evidence="5 11" id="KW-0547">Nucleotide-binding</keyword>
<dbReference type="RefSeq" id="WP_358354232.1">
    <property type="nucleotide sequence ID" value="NZ_JBEZFP010000035.1"/>
</dbReference>
<dbReference type="EMBL" id="JBEZFP010000035">
    <property type="protein sequence ID" value="MEU8135035.1"/>
    <property type="molecule type" value="Genomic_DNA"/>
</dbReference>
<keyword evidence="13" id="KW-1185">Reference proteome</keyword>
<sequence length="248" mass="25889">MATQTSTRIRVFLAGLRALLVLTVLLGIAYPLAMTGIAQAAFPAQANGSKVKVDGKEVGSSLIGQSFDLVDGDGNPRLFDARGQEVVGHEADDGTVTYTYLASGAQLSEEQAEGVGTQPDPSWFQPRPSAGGYDPLASGASNYGPENPEFIQLVKDRKAAVASFNGVPEDRVPADAVTASGSGLDPHISKSYALIQVNRVAAERGLDPAVVGKLVDDHVDGRVIGILGEPRVNVLELNIALQKAAKAE</sequence>